<accession>A0A1L4PGU9</accession>
<keyword evidence="1" id="KW-1133">Transmembrane helix</keyword>
<reference evidence="3 4" key="1">
    <citation type="submission" date="2018-06" db="EMBL/GenBank/DDBJ databases">
        <authorList>
            <consortium name="Pathogen Informatics"/>
            <person name="Doyle S."/>
        </authorList>
    </citation>
    <scope>NUCLEOTIDE SEQUENCE [LARGE SCALE GENOMIC DNA]</scope>
    <source>
        <strain evidence="3 4">NCTC11126</strain>
    </source>
</reference>
<protein>
    <submittedName>
        <fullName evidence="3">Uncharacterized protein</fullName>
    </submittedName>
</protein>
<keyword evidence="1" id="KW-0472">Membrane</keyword>
<sequence>MTWQNVPYAFEKTTGELTLVIEKLPPIEISSSFPFETLITALAGVIAAGITGWVAYRAIKENFALATLQAHLNTNKELAQQIRFAGAEHVTDVIMLASTFEQWHLVGNKNMDILAKGVFPEEIQVPIKAAEISKNKLLLLIRPDEEGCKLITLTADLQKALKVCFTKGYFTPEEKKSFIDAQNAFIFGCHEYINQSLS</sequence>
<dbReference type="Proteomes" id="UP000509260">
    <property type="component" value="Chromosome"/>
</dbReference>
<proteinExistence type="predicted"/>
<dbReference type="RefSeq" id="WP_000220228.1">
    <property type="nucleotide sequence ID" value="NZ_AP023190.1"/>
</dbReference>
<evidence type="ECO:0000313" key="2">
    <source>
        <dbReference type="EMBL" id="BCG38287.1"/>
    </source>
</evidence>
<dbReference type="EMBL" id="UARS01000007">
    <property type="protein sequence ID" value="SPW48327.1"/>
    <property type="molecule type" value="Genomic_DNA"/>
</dbReference>
<evidence type="ECO:0000313" key="4">
    <source>
        <dbReference type="Proteomes" id="UP000250561"/>
    </source>
</evidence>
<dbReference type="Proteomes" id="UP000250561">
    <property type="component" value="Unassembled WGS sequence"/>
</dbReference>
<evidence type="ECO:0000256" key="1">
    <source>
        <dbReference type="SAM" id="Phobius"/>
    </source>
</evidence>
<dbReference type="AlphaFoldDB" id="A0A1L4PGU9"/>
<gene>
    <name evidence="3" type="ORF">NCTC11126_03799</name>
    <name evidence="2" type="ORF">TUM18780_34490</name>
</gene>
<organism evidence="3 4">
    <name type="scientific">Escherichia coli</name>
    <dbReference type="NCBI Taxonomy" id="562"/>
    <lineage>
        <taxon>Bacteria</taxon>
        <taxon>Pseudomonadati</taxon>
        <taxon>Pseudomonadota</taxon>
        <taxon>Gammaproteobacteria</taxon>
        <taxon>Enterobacterales</taxon>
        <taxon>Enterobacteriaceae</taxon>
        <taxon>Escherichia</taxon>
    </lineage>
</organism>
<reference evidence="2 5" key="2">
    <citation type="submission" date="2020-06" db="EMBL/GenBank/DDBJ databases">
        <title>Whole-genome sequencing of blaNDM-5 positive Escherichia coli isolated from a Japanese patient with no history of travel abroad.</title>
        <authorList>
            <person name="Ito Y."/>
            <person name="Aoki K."/>
            <person name="Nakayama N."/>
            <person name="Ohtsuka M."/>
            <person name="Ota M."/>
            <person name="Kaneko N."/>
            <person name="Yoshida M."/>
            <person name="Ishii Y."/>
            <person name="Tateda K."/>
            <person name="Matsuse H."/>
        </authorList>
    </citation>
    <scope>NUCLEOTIDE SEQUENCE [LARGE SCALE GENOMIC DNA]</scope>
    <source>
        <strain evidence="2 5">TUM18780</strain>
    </source>
</reference>
<name>A0A1L4PGU9_ECOLX</name>
<keyword evidence="1" id="KW-0812">Transmembrane</keyword>
<dbReference type="EMBL" id="AP023197">
    <property type="protein sequence ID" value="BCG38287.1"/>
    <property type="molecule type" value="Genomic_DNA"/>
</dbReference>
<feature type="transmembrane region" description="Helical" evidence="1">
    <location>
        <begin position="38"/>
        <end position="56"/>
    </location>
</feature>
<evidence type="ECO:0000313" key="5">
    <source>
        <dbReference type="Proteomes" id="UP000509260"/>
    </source>
</evidence>
<evidence type="ECO:0000313" key="3">
    <source>
        <dbReference type="EMBL" id="SPW48327.1"/>
    </source>
</evidence>